<dbReference type="GeneID" id="82877443"/>
<feature type="disulfide bond" evidence="6">
    <location>
        <begin position="130"/>
        <end position="133"/>
    </location>
</feature>
<dbReference type="Proteomes" id="UP000019226">
    <property type="component" value="Chromosome"/>
</dbReference>
<evidence type="ECO:0000256" key="5">
    <source>
        <dbReference type="ARBA" id="ARBA00023284"/>
    </source>
</evidence>
<comment type="subunit">
    <text evidence="6">Homotrimer.</text>
</comment>
<dbReference type="NCBIfam" id="TIGR00778">
    <property type="entry name" value="ahpD_dom"/>
    <property type="match status" value="1"/>
</dbReference>
<feature type="domain" description="Carboxymuconolactone decarboxylase-like" evidence="7">
    <location>
        <begin position="95"/>
        <end position="169"/>
    </location>
</feature>
<keyword evidence="1 6" id="KW-0575">Peroxidase</keyword>
<dbReference type="SUPFAM" id="SSF69118">
    <property type="entry name" value="AhpD-like"/>
    <property type="match status" value="1"/>
</dbReference>
<dbReference type="InterPro" id="IPR029032">
    <property type="entry name" value="AhpD-like"/>
</dbReference>
<feature type="disulfide bond" description="Interchain (with AhpC); in linked form" evidence="6">
    <location>
        <position position="133"/>
    </location>
</feature>
<dbReference type="RefSeq" id="WP_006821796.1">
    <property type="nucleotide sequence ID" value="NZ_CP004350.1"/>
</dbReference>
<proteinExistence type="inferred from homology"/>
<organism evidence="8 9">
    <name type="scientific">Corynebacterium casei LMG S-19264</name>
    <dbReference type="NCBI Taxonomy" id="1285583"/>
    <lineage>
        <taxon>Bacteria</taxon>
        <taxon>Bacillati</taxon>
        <taxon>Actinomycetota</taxon>
        <taxon>Actinomycetes</taxon>
        <taxon>Mycobacteriales</taxon>
        <taxon>Corynebacteriaceae</taxon>
        <taxon>Corynebacterium</taxon>
    </lineage>
</organism>
<comment type="catalytic activity">
    <reaction evidence="6">
        <text>N(6)-[(R)-dihydrolipoyl]-L-lysyl-[lipoyl-carrier protein] + a hydroperoxide = N(6)-[(R)-lipoyl]-L-lysyl-[lipoyl-carrier protein] + an alcohol + H2O</text>
        <dbReference type="Rhea" id="RHEA:62636"/>
        <dbReference type="Rhea" id="RHEA-COMP:10502"/>
        <dbReference type="Rhea" id="RHEA-COMP:16355"/>
        <dbReference type="ChEBI" id="CHEBI:15377"/>
        <dbReference type="ChEBI" id="CHEBI:30879"/>
        <dbReference type="ChEBI" id="CHEBI:35924"/>
        <dbReference type="ChEBI" id="CHEBI:83099"/>
        <dbReference type="ChEBI" id="CHEBI:83100"/>
        <dbReference type="EC" id="1.11.1.28"/>
    </reaction>
</comment>
<evidence type="ECO:0000256" key="4">
    <source>
        <dbReference type="ARBA" id="ARBA00023157"/>
    </source>
</evidence>
<dbReference type="Pfam" id="PF02627">
    <property type="entry name" value="CMD"/>
    <property type="match status" value="1"/>
</dbReference>
<keyword evidence="3 6" id="KW-0560">Oxidoreductase</keyword>
<reference evidence="9" key="1">
    <citation type="submission" date="2013-02" db="EMBL/GenBank/DDBJ databases">
        <title>The complete genome sequence of Corynebacterium casei LMG S-19264 (=DSM 44701).</title>
        <authorList>
            <person name="Ruckert C."/>
            <person name="Albersmeier A."/>
            <person name="Kalinowski J."/>
        </authorList>
    </citation>
    <scope>NUCLEOTIDE SEQUENCE [LARGE SCALE GENOMIC DNA]</scope>
    <source>
        <strain evidence="9">LMG S-19264</strain>
    </source>
</reference>
<evidence type="ECO:0000313" key="8">
    <source>
        <dbReference type="EMBL" id="AHI19871.1"/>
    </source>
</evidence>
<protein>
    <recommendedName>
        <fullName evidence="6">Alkyl hydroperoxide reductase AhpD</fullName>
        <ecNumber evidence="6">1.11.1.28</ecNumber>
    </recommendedName>
    <alternativeName>
        <fullName evidence="6">Alkylhydroperoxidase AhpD</fullName>
    </alternativeName>
</protein>
<feature type="active site" description="Proton donor" evidence="6">
    <location>
        <position position="130"/>
    </location>
</feature>
<keyword evidence="4 6" id="KW-1015">Disulfide bond</keyword>
<dbReference type="EMBL" id="CP004350">
    <property type="protein sequence ID" value="AHI19871.1"/>
    <property type="molecule type" value="Genomic_DNA"/>
</dbReference>
<dbReference type="InterPro" id="IPR004674">
    <property type="entry name" value="AhpD"/>
</dbReference>
<name>A0ABM5PPK7_9CORY</name>
<evidence type="ECO:0000256" key="3">
    <source>
        <dbReference type="ARBA" id="ARBA00023002"/>
    </source>
</evidence>
<dbReference type="Gene3D" id="1.20.1290.10">
    <property type="entry name" value="AhpD-like"/>
    <property type="match status" value="1"/>
</dbReference>
<comment type="function">
    <text evidence="6">Antioxidant protein with alkyl hydroperoxidase activity. Required for the reduction of the AhpC active site cysteine residues and for the regeneration of the AhpC enzyme activity.</text>
</comment>
<dbReference type="InterPro" id="IPR004675">
    <property type="entry name" value="AhpD_core"/>
</dbReference>
<sequence length="181" mass="20134">MALDNLKHLIPDYAKDQRRNLDALIKSSVLTQQQLWGCLLVSAATSRNDVVLKQVHAEAREHLSENAVDVALACTTAMTLNNYGFRTKHWLGHDFESLRFGLRNGVFLKPGVTQADYELWAVAVSIVNGCEQCTQAHSRDVQEQGLSTLQVWEAVKIASVIQAIAQTIHIETALKTENLPE</sequence>
<dbReference type="InterPro" id="IPR003779">
    <property type="entry name" value="CMD-like"/>
</dbReference>
<evidence type="ECO:0000256" key="6">
    <source>
        <dbReference type="HAMAP-Rule" id="MF_01676"/>
    </source>
</evidence>
<dbReference type="HAMAP" id="MF_01676">
    <property type="entry name" value="AhpD"/>
    <property type="match status" value="1"/>
</dbReference>
<evidence type="ECO:0000256" key="1">
    <source>
        <dbReference type="ARBA" id="ARBA00022559"/>
    </source>
</evidence>
<evidence type="ECO:0000256" key="2">
    <source>
        <dbReference type="ARBA" id="ARBA00022862"/>
    </source>
</evidence>
<dbReference type="EC" id="1.11.1.28" evidence="6"/>
<dbReference type="PANTHER" id="PTHR33930:SF7">
    <property type="entry name" value="ALKYL HYDROPEROXIDE REDUCTASE AHPD"/>
    <property type="match status" value="1"/>
</dbReference>
<accession>A0ABM5PPK7</accession>
<keyword evidence="9" id="KW-1185">Reference proteome</keyword>
<evidence type="ECO:0000259" key="7">
    <source>
        <dbReference type="Pfam" id="PF02627"/>
    </source>
</evidence>
<keyword evidence="2 6" id="KW-0049">Antioxidant</keyword>
<comment type="similarity">
    <text evidence="6">Belongs to the AhpD family.</text>
</comment>
<keyword evidence="5 6" id="KW-0676">Redox-active center</keyword>
<evidence type="ECO:0000313" key="9">
    <source>
        <dbReference type="Proteomes" id="UP000019226"/>
    </source>
</evidence>
<dbReference type="PANTHER" id="PTHR33930">
    <property type="entry name" value="ALKYL HYDROPEROXIDE REDUCTASE AHPD"/>
    <property type="match status" value="1"/>
</dbReference>
<feature type="active site" description="Cysteine sulfenic acid (-SOH) intermediate" evidence="6">
    <location>
        <position position="133"/>
    </location>
</feature>
<gene>
    <name evidence="6" type="primary">ahpD</name>
    <name evidence="8" type="ORF">CCASEI_06475</name>
</gene>